<keyword evidence="6 8" id="KW-1133">Transmembrane helix</keyword>
<evidence type="ECO:0000256" key="3">
    <source>
        <dbReference type="ARBA" id="ARBA00022448"/>
    </source>
</evidence>
<name>A0A243CY51_BACTU</name>
<organism evidence="9 10">
    <name type="scientific">Bacillus thuringiensis serovar vazensis</name>
    <dbReference type="NCBI Taxonomy" id="180867"/>
    <lineage>
        <taxon>Bacteria</taxon>
        <taxon>Bacillati</taxon>
        <taxon>Bacillota</taxon>
        <taxon>Bacilli</taxon>
        <taxon>Bacillales</taxon>
        <taxon>Bacillaceae</taxon>
        <taxon>Bacillus</taxon>
        <taxon>Bacillus cereus group</taxon>
    </lineage>
</organism>
<evidence type="ECO:0000256" key="5">
    <source>
        <dbReference type="ARBA" id="ARBA00022692"/>
    </source>
</evidence>
<comment type="subcellular location">
    <subcellularLocation>
        <location evidence="1">Membrane</location>
        <topology evidence="1">Multi-pass membrane protein</topology>
    </subcellularLocation>
</comment>
<comment type="similarity">
    <text evidence="2">Belongs to the amino acid-polyamine-organocation (APC) superfamily. Spore germination protein (SGP) (TC 2.A.3.9) family.</text>
</comment>
<feature type="transmembrane region" description="Helical" evidence="8">
    <location>
        <begin position="144"/>
        <end position="162"/>
    </location>
</feature>
<dbReference type="Proteomes" id="UP000194911">
    <property type="component" value="Unassembled WGS sequence"/>
</dbReference>
<evidence type="ECO:0000256" key="8">
    <source>
        <dbReference type="SAM" id="Phobius"/>
    </source>
</evidence>
<reference evidence="9 10" key="1">
    <citation type="submission" date="2016-10" db="EMBL/GenBank/DDBJ databases">
        <title>Comparative genomics of Bacillus thuringiensis reveals a path to pathogens against multiple invertebrate hosts.</title>
        <authorList>
            <person name="Zheng J."/>
            <person name="Gao Q."/>
            <person name="Liu H."/>
            <person name="Peng D."/>
            <person name="Ruan L."/>
            <person name="Sun M."/>
        </authorList>
    </citation>
    <scope>NUCLEOTIDE SEQUENCE [LARGE SCALE GENOMIC DNA]</scope>
    <source>
        <strain evidence="9">BGSC 4CE1</strain>
    </source>
</reference>
<feature type="transmembrane region" description="Helical" evidence="8">
    <location>
        <begin position="332"/>
        <end position="354"/>
    </location>
</feature>
<evidence type="ECO:0000256" key="6">
    <source>
        <dbReference type="ARBA" id="ARBA00022989"/>
    </source>
</evidence>
<sequence length="367" mass="41479">MEKGRISSFQMACMIVPTIIATAILIVPAITGKFAGRDMWISSTLASVNGFFTVFILYRLHRIFPNKTFVQYSECIIGRIPGKILGFAYLLFFLHVAGSICREYADFVIGSFLPKTPMIVVLGSIVIICAFAIRGGVEVLGRAAQLLVPLFILPLFLLILILPELKVVNIFPIMEHGVMPVIMGAAVPQGWFAEVFMISMLLPYVADRQKGMKWSIISVIVAMLLLTYTNIISIFHFGESVTSYSYPVFSVFRYISFGSFFEHLESVVITFWILGIFVKISVFYYALTLGIAQWLQCYEYRPIVFPVGFLLTLFGMWVASSEQEMTQFLGNVFPFYGFLMLTLIPTILLVITILQKKWKRKSDSIKD</sequence>
<feature type="transmembrane region" description="Helical" evidence="8">
    <location>
        <begin position="118"/>
        <end position="137"/>
    </location>
</feature>
<keyword evidence="7 8" id="KW-0472">Membrane</keyword>
<gene>
    <name evidence="9" type="ORF">BK749_14730</name>
</gene>
<dbReference type="PANTHER" id="PTHR34975:SF2">
    <property type="entry name" value="SPORE GERMINATION PROTEIN A2"/>
    <property type="match status" value="1"/>
</dbReference>
<evidence type="ECO:0000256" key="1">
    <source>
        <dbReference type="ARBA" id="ARBA00004141"/>
    </source>
</evidence>
<dbReference type="RefSeq" id="WP_000410779.1">
    <property type="nucleotide sequence ID" value="NZ_NFDQ01000062.1"/>
</dbReference>
<feature type="transmembrane region" description="Helical" evidence="8">
    <location>
        <begin position="182"/>
        <end position="202"/>
    </location>
</feature>
<comment type="caution">
    <text evidence="9">The sequence shown here is derived from an EMBL/GenBank/DDBJ whole genome shotgun (WGS) entry which is preliminary data.</text>
</comment>
<accession>A0A243CY51</accession>
<dbReference type="GO" id="GO:0009847">
    <property type="term" value="P:spore germination"/>
    <property type="evidence" value="ECO:0007669"/>
    <property type="project" value="InterPro"/>
</dbReference>
<dbReference type="AlphaFoldDB" id="A0A243CY51"/>
<dbReference type="PANTHER" id="PTHR34975">
    <property type="entry name" value="SPORE GERMINATION PROTEIN A2"/>
    <property type="match status" value="1"/>
</dbReference>
<keyword evidence="5 8" id="KW-0812">Transmembrane</keyword>
<protein>
    <submittedName>
        <fullName evidence="9">Spore gernimation protein</fullName>
    </submittedName>
</protein>
<evidence type="ECO:0000313" key="10">
    <source>
        <dbReference type="Proteomes" id="UP000194911"/>
    </source>
</evidence>
<dbReference type="EMBL" id="NFDQ01000062">
    <property type="protein sequence ID" value="OTY74917.1"/>
    <property type="molecule type" value="Genomic_DNA"/>
</dbReference>
<feature type="transmembrane region" description="Helical" evidence="8">
    <location>
        <begin position="269"/>
        <end position="291"/>
    </location>
</feature>
<feature type="transmembrane region" description="Helical" evidence="8">
    <location>
        <begin position="12"/>
        <end position="34"/>
    </location>
</feature>
<feature type="transmembrane region" description="Helical" evidence="8">
    <location>
        <begin position="80"/>
        <end position="98"/>
    </location>
</feature>
<keyword evidence="4" id="KW-0309">Germination</keyword>
<dbReference type="NCBIfam" id="TIGR00912">
    <property type="entry name" value="2A0309"/>
    <property type="match status" value="1"/>
</dbReference>
<evidence type="ECO:0000256" key="2">
    <source>
        <dbReference type="ARBA" id="ARBA00007998"/>
    </source>
</evidence>
<dbReference type="GO" id="GO:0016020">
    <property type="term" value="C:membrane"/>
    <property type="evidence" value="ECO:0007669"/>
    <property type="project" value="UniProtKB-SubCell"/>
</dbReference>
<dbReference type="Gene3D" id="1.20.1740.10">
    <property type="entry name" value="Amino acid/polyamine transporter I"/>
    <property type="match status" value="1"/>
</dbReference>
<dbReference type="Pfam" id="PF03845">
    <property type="entry name" value="Spore_permease"/>
    <property type="match status" value="1"/>
</dbReference>
<feature type="transmembrane region" description="Helical" evidence="8">
    <location>
        <begin position="214"/>
        <end position="237"/>
    </location>
</feature>
<proteinExistence type="inferred from homology"/>
<evidence type="ECO:0000256" key="4">
    <source>
        <dbReference type="ARBA" id="ARBA00022544"/>
    </source>
</evidence>
<feature type="transmembrane region" description="Helical" evidence="8">
    <location>
        <begin position="303"/>
        <end position="320"/>
    </location>
</feature>
<evidence type="ECO:0000313" key="9">
    <source>
        <dbReference type="EMBL" id="OTY74917.1"/>
    </source>
</evidence>
<dbReference type="InterPro" id="IPR004761">
    <property type="entry name" value="Spore_GerAB"/>
</dbReference>
<feature type="transmembrane region" description="Helical" evidence="8">
    <location>
        <begin position="40"/>
        <end position="60"/>
    </location>
</feature>
<evidence type="ECO:0000256" key="7">
    <source>
        <dbReference type="ARBA" id="ARBA00023136"/>
    </source>
</evidence>
<keyword evidence="3" id="KW-0813">Transport</keyword>